<keyword evidence="7" id="KW-0407">Ion channel</keyword>
<dbReference type="OMA" id="EVVQTWY"/>
<dbReference type="GO" id="GO:0030001">
    <property type="term" value="P:metal ion transport"/>
    <property type="evidence" value="ECO:0007669"/>
    <property type="project" value="TreeGrafter"/>
</dbReference>
<evidence type="ECO:0000256" key="7">
    <source>
        <dbReference type="ARBA" id="ARBA00023303"/>
    </source>
</evidence>
<dbReference type="Pfam" id="PF00520">
    <property type="entry name" value="Ion_trans"/>
    <property type="match status" value="1"/>
</dbReference>
<feature type="domain" description="TRPM SLOG" evidence="11">
    <location>
        <begin position="68"/>
        <end position="330"/>
    </location>
</feature>
<dbReference type="PANTHER" id="PTHR13800">
    <property type="entry name" value="TRANSIENT RECEPTOR POTENTIAL CATION CHANNEL, SUBFAMILY M, MEMBER 6"/>
    <property type="match status" value="1"/>
</dbReference>
<keyword evidence="3 9" id="KW-0812">Transmembrane</keyword>
<keyword evidence="6 9" id="KW-0472">Membrane</keyword>
<dbReference type="PANTHER" id="PTHR13800:SF15">
    <property type="entry name" value="TRANSIENT RECEPTOR POTENTIAL CATION CHANNEL SUBFAMILY M MEMBER 6"/>
    <property type="match status" value="1"/>
</dbReference>
<name>A0A670JEU6_PODMU</name>
<reference evidence="13" key="3">
    <citation type="submission" date="2025-09" db="UniProtKB">
        <authorList>
            <consortium name="Ensembl"/>
        </authorList>
    </citation>
    <scope>IDENTIFICATION</scope>
</reference>
<dbReference type="AlphaFoldDB" id="A0A670JEU6"/>
<evidence type="ECO:0000259" key="10">
    <source>
        <dbReference type="Pfam" id="PF00520"/>
    </source>
</evidence>
<comment type="subcellular location">
    <subcellularLocation>
        <location evidence="1">Membrane</location>
        <topology evidence="1">Multi-pass membrane protein</topology>
    </subcellularLocation>
</comment>
<sequence length="1204" mass="139368">MSFFVFFKRCCCGRLIGDHPGIDCCWPICRSAQEVENREWCVQRDTKTSPTDAFGTINFQDSDHTYHAKYIRTSYDTKVDQLLQLMVKEWQMELPKLVISVHGGIQNFKLPSKLKQLLSKGLVKAAETTGAWILTEGINTGVSKHVGDALKLHASQYLRKILAVGIPPWGIIENQRDLIGKDVVCLYQTLSNPLSKLSTLNSMHSHFILADDGTVGKYGNEMKLRRNLEKYLSLQKIHSRMGQGVPLVGLLVEGGPNEILTVWEYVRDKPAVPVVVYEGTGRAADLLAFTHKHTADMTNLSPQLKEEILLMIQNTFSLGQKQSHHLFKNITIFDAESDEHQDIDLAILTALLKGTNMSAPDQLNLALAWNRLDIAKKHILIYGQHWKDKYWSLLTSIEMQITPRNCKSHEENNYFSPFLYISCNCLKVGSLEQAMLDALVMDRVEFVKLLIEHGVNLHRFLTITRLEELYNTKQGPTNHLLHHLVCDVKQSTLPVDYKISLIDIGLVIEYLIGGAYQSSYTRKHFRVLYNSLYRKREICSSLREGQRDLPPPSVLHKTRKKLKDEFTVSDDQQSVGFIYPYNDLLVWAVLMKRQKMAMFFWQHGKEAMVKAVVACKLYRAMAHEAKQSNMEDDTSEELKKYSNEFGQLALDVLDNAFKQNEQMAMKLLTYELKNWSNSTCLKLAVSVVLRPFVSHTCTQMLLTDMWMGRLKMRKNSWFKVILSILLPPTILMLEFKTLCFLIQSHYDLEKGVEKQEENQNFPGNNEQGSLPATRKVYEFYNAPIVKFWFHTMAYLAFLMLFTYTVLVEMEPTPSVPEWLVIIYIFTTSIEKVREVFISEPGKFSQKVKVWIYEYWNFTDSIAIILFMTGFGLRWADPPLHTAGRLIYCLDIIFWYTRLLDFFAVNQRAGPYLTMIGKMVTNMFYIVIMMAIVLLSFGVSRKAILSPHEQPSWSLARDIVFQPYWMMFGEVYAGEIDACEADPNCPPGSFLTPFLQAVYLFVQYIIMVNLLIAFFNNVYFDMKSISNKLWKYNRYRYIMMYHEKPWLPPPFIILSHIGILINCLCHRRLPNELDQEEGHVELKLYLSDEELKKLHDFEEQCVEKYLHEKNGSLHSSDSERIRVTTESDRSAPRRGDLNRRPFDRQALGTEAFTHSATRVPHFYLLASFNFSHGFYTQKTPTYSGFQVYQIYFTSQNVFQQDPISK</sequence>
<feature type="transmembrane region" description="Helical" evidence="9">
    <location>
        <begin position="717"/>
        <end position="735"/>
    </location>
</feature>
<dbReference type="GO" id="GO:0016324">
    <property type="term" value="C:apical plasma membrane"/>
    <property type="evidence" value="ECO:0007669"/>
    <property type="project" value="TreeGrafter"/>
</dbReference>
<keyword evidence="2" id="KW-0813">Transport</keyword>
<evidence type="ECO:0000256" key="9">
    <source>
        <dbReference type="SAM" id="Phobius"/>
    </source>
</evidence>
<evidence type="ECO:0000313" key="14">
    <source>
        <dbReference type="Proteomes" id="UP000472272"/>
    </source>
</evidence>
<feature type="transmembrane region" description="Helical" evidence="9">
    <location>
        <begin position="996"/>
        <end position="1019"/>
    </location>
</feature>
<feature type="transmembrane region" description="Helical" evidence="9">
    <location>
        <begin position="787"/>
        <end position="806"/>
    </location>
</feature>
<gene>
    <name evidence="13" type="primary">TRPM6</name>
</gene>
<evidence type="ECO:0000313" key="13">
    <source>
        <dbReference type="Ensembl" id="ENSPMRP00000022119.1"/>
    </source>
</evidence>
<accession>A0A670JEU6</accession>
<keyword evidence="5" id="KW-0406">Ion transport</keyword>
<dbReference type="Proteomes" id="UP000472272">
    <property type="component" value="Chromosome 11"/>
</dbReference>
<dbReference type="InterPro" id="IPR005821">
    <property type="entry name" value="Ion_trans_dom"/>
</dbReference>
<evidence type="ECO:0000256" key="3">
    <source>
        <dbReference type="ARBA" id="ARBA00022692"/>
    </source>
</evidence>
<dbReference type="InterPro" id="IPR057366">
    <property type="entry name" value="TRPM-like"/>
</dbReference>
<evidence type="ECO:0000256" key="1">
    <source>
        <dbReference type="ARBA" id="ARBA00004141"/>
    </source>
</evidence>
<dbReference type="InterPro" id="IPR050927">
    <property type="entry name" value="TRPM"/>
</dbReference>
<keyword evidence="4 9" id="KW-1133">Transmembrane helix</keyword>
<evidence type="ECO:0000256" key="2">
    <source>
        <dbReference type="ARBA" id="ARBA00022448"/>
    </source>
</evidence>
<feature type="domain" description="TRPM-like" evidence="12">
    <location>
        <begin position="427"/>
        <end position="695"/>
    </location>
</feature>
<evidence type="ECO:0000259" key="12">
    <source>
        <dbReference type="Pfam" id="PF25508"/>
    </source>
</evidence>
<feature type="transmembrane region" description="Helical" evidence="9">
    <location>
        <begin position="923"/>
        <end position="943"/>
    </location>
</feature>
<dbReference type="GeneTree" id="ENSGT00940000158164"/>
<dbReference type="Pfam" id="PF25508">
    <property type="entry name" value="TRPM2"/>
    <property type="match status" value="1"/>
</dbReference>
<feature type="region of interest" description="Disordered" evidence="8">
    <location>
        <begin position="1115"/>
        <end position="1139"/>
    </location>
</feature>
<keyword evidence="14" id="KW-1185">Reference proteome</keyword>
<evidence type="ECO:0000256" key="8">
    <source>
        <dbReference type="SAM" id="MobiDB-lite"/>
    </source>
</evidence>
<dbReference type="InterPro" id="IPR041491">
    <property type="entry name" value="TRPM_SLOG"/>
</dbReference>
<feature type="transmembrane region" description="Helical" evidence="9">
    <location>
        <begin position="849"/>
        <end position="872"/>
    </location>
</feature>
<reference evidence="13" key="2">
    <citation type="submission" date="2025-08" db="UniProtKB">
        <authorList>
            <consortium name="Ensembl"/>
        </authorList>
    </citation>
    <scope>IDENTIFICATION</scope>
</reference>
<evidence type="ECO:0000256" key="5">
    <source>
        <dbReference type="ARBA" id="ARBA00023065"/>
    </source>
</evidence>
<evidence type="ECO:0000259" key="11">
    <source>
        <dbReference type="Pfam" id="PF18139"/>
    </source>
</evidence>
<proteinExistence type="predicted"/>
<evidence type="ECO:0000256" key="4">
    <source>
        <dbReference type="ARBA" id="ARBA00022989"/>
    </source>
</evidence>
<reference evidence="13 14" key="1">
    <citation type="journal article" date="2019" name="Proc. Natl. Acad. Sci. U.S.A.">
        <title>Regulatory changes in pterin and carotenoid genes underlie balanced color polymorphisms in the wall lizard.</title>
        <authorList>
            <person name="Andrade P."/>
            <person name="Pinho C."/>
            <person name="Perez I de Lanuza G."/>
            <person name="Afonso S."/>
            <person name="Brejcha J."/>
            <person name="Rubin C.J."/>
            <person name="Wallerman O."/>
            <person name="Pereira P."/>
            <person name="Sabatino S.J."/>
            <person name="Bellati A."/>
            <person name="Pellitteri-Rosa D."/>
            <person name="Bosakova Z."/>
            <person name="Bunikis I."/>
            <person name="Carretero M.A."/>
            <person name="Feiner N."/>
            <person name="Marsik P."/>
            <person name="Pauperio F."/>
            <person name="Salvi D."/>
            <person name="Soler L."/>
            <person name="While G.M."/>
            <person name="Uller T."/>
            <person name="Font E."/>
            <person name="Andersson L."/>
            <person name="Carneiro M."/>
        </authorList>
    </citation>
    <scope>NUCLEOTIDE SEQUENCE</scope>
</reference>
<organism evidence="13 14">
    <name type="scientific">Podarcis muralis</name>
    <name type="common">Wall lizard</name>
    <name type="synonym">Lacerta muralis</name>
    <dbReference type="NCBI Taxonomy" id="64176"/>
    <lineage>
        <taxon>Eukaryota</taxon>
        <taxon>Metazoa</taxon>
        <taxon>Chordata</taxon>
        <taxon>Craniata</taxon>
        <taxon>Vertebrata</taxon>
        <taxon>Euteleostomi</taxon>
        <taxon>Lepidosauria</taxon>
        <taxon>Squamata</taxon>
        <taxon>Bifurcata</taxon>
        <taxon>Unidentata</taxon>
        <taxon>Episquamata</taxon>
        <taxon>Laterata</taxon>
        <taxon>Lacertibaenia</taxon>
        <taxon>Lacertidae</taxon>
        <taxon>Podarcis</taxon>
    </lineage>
</organism>
<dbReference type="GO" id="GO:0005261">
    <property type="term" value="F:monoatomic cation channel activity"/>
    <property type="evidence" value="ECO:0007669"/>
    <property type="project" value="TreeGrafter"/>
</dbReference>
<protein>
    <submittedName>
        <fullName evidence="13">Transient receptor potential cation channel subfamily M member 6</fullName>
    </submittedName>
</protein>
<dbReference type="Ensembl" id="ENSPMRT00000023493.1">
    <property type="protein sequence ID" value="ENSPMRP00000022119.1"/>
    <property type="gene ID" value="ENSPMRG00000012803.1"/>
</dbReference>
<dbReference type="Pfam" id="PF18139">
    <property type="entry name" value="LSDAT_euk"/>
    <property type="match status" value="1"/>
</dbReference>
<evidence type="ECO:0000256" key="6">
    <source>
        <dbReference type="ARBA" id="ARBA00023136"/>
    </source>
</evidence>
<feature type="transmembrane region" description="Helical" evidence="9">
    <location>
        <begin position="884"/>
        <end position="903"/>
    </location>
</feature>
<feature type="domain" description="Ion transport" evidence="10">
    <location>
        <begin position="792"/>
        <end position="1023"/>
    </location>
</feature>